<protein>
    <recommendedName>
        <fullName evidence="7">TIR domain-containing protein</fullName>
    </recommendedName>
</protein>
<dbReference type="PANTHER" id="PTHR24365">
    <property type="entry name" value="TOLL-LIKE RECEPTOR"/>
    <property type="match status" value="1"/>
</dbReference>
<comment type="caution">
    <text evidence="8">The sequence shown here is derived from an EMBL/GenBank/DDBJ whole genome shotgun (WGS) entry which is preliminary data.</text>
</comment>
<proteinExistence type="predicted"/>
<feature type="domain" description="TIR" evidence="7">
    <location>
        <begin position="52"/>
        <end position="179"/>
    </location>
</feature>
<evidence type="ECO:0000256" key="6">
    <source>
        <dbReference type="SAM" id="Phobius"/>
    </source>
</evidence>
<accession>A0ABQ9FN65</accession>
<keyword evidence="5 6" id="KW-0472">Membrane</keyword>
<dbReference type="InterPro" id="IPR000157">
    <property type="entry name" value="TIR_dom"/>
</dbReference>
<gene>
    <name evidence="8" type="ORF">KUTeg_003802</name>
</gene>
<evidence type="ECO:0000313" key="8">
    <source>
        <dbReference type="EMBL" id="KAJ8318711.1"/>
    </source>
</evidence>
<dbReference type="PANTHER" id="PTHR24365:SF541">
    <property type="entry name" value="PROTEIN TOLL-RELATED"/>
    <property type="match status" value="1"/>
</dbReference>
<comment type="subcellular location">
    <subcellularLocation>
        <location evidence="1">Membrane</location>
    </subcellularLocation>
</comment>
<evidence type="ECO:0000256" key="2">
    <source>
        <dbReference type="ARBA" id="ARBA00022692"/>
    </source>
</evidence>
<dbReference type="EMBL" id="JARBDR010000214">
    <property type="protein sequence ID" value="KAJ8318711.1"/>
    <property type="molecule type" value="Genomic_DNA"/>
</dbReference>
<evidence type="ECO:0000313" key="9">
    <source>
        <dbReference type="Proteomes" id="UP001217089"/>
    </source>
</evidence>
<reference evidence="8 9" key="1">
    <citation type="submission" date="2022-12" db="EMBL/GenBank/DDBJ databases">
        <title>Chromosome-level genome of Tegillarca granosa.</title>
        <authorList>
            <person name="Kim J."/>
        </authorList>
    </citation>
    <scope>NUCLEOTIDE SEQUENCE [LARGE SCALE GENOMIC DNA]</scope>
    <source>
        <strain evidence="8">Teg-2019</strain>
        <tissue evidence="8">Adductor muscle</tissue>
    </source>
</reference>
<keyword evidence="9" id="KW-1185">Reference proteome</keyword>
<keyword evidence="2 6" id="KW-0812">Transmembrane</keyword>
<evidence type="ECO:0000256" key="4">
    <source>
        <dbReference type="ARBA" id="ARBA00022989"/>
    </source>
</evidence>
<name>A0ABQ9FN65_TEGGR</name>
<evidence type="ECO:0000256" key="3">
    <source>
        <dbReference type="ARBA" id="ARBA00022729"/>
    </source>
</evidence>
<organism evidence="8 9">
    <name type="scientific">Tegillarca granosa</name>
    <name type="common">Malaysian cockle</name>
    <name type="synonym">Anadara granosa</name>
    <dbReference type="NCBI Taxonomy" id="220873"/>
    <lineage>
        <taxon>Eukaryota</taxon>
        <taxon>Metazoa</taxon>
        <taxon>Spiralia</taxon>
        <taxon>Lophotrochozoa</taxon>
        <taxon>Mollusca</taxon>
        <taxon>Bivalvia</taxon>
        <taxon>Autobranchia</taxon>
        <taxon>Pteriomorphia</taxon>
        <taxon>Arcoida</taxon>
        <taxon>Arcoidea</taxon>
        <taxon>Arcidae</taxon>
        <taxon>Tegillarca</taxon>
    </lineage>
</organism>
<dbReference type="PROSITE" id="PS50104">
    <property type="entry name" value="TIR"/>
    <property type="match status" value="1"/>
</dbReference>
<sequence>MATSNLNDSEFEDIMPTNTTTLNTASNQKINLENKKVDVQPEIKISELPSGKSHHVFISYAEVDQEFAYQLIERLDRAGYKTCHHNKDFTPGWPITDNIKHCVMGSMKTIVILSEGSINSAWCSYETEITLYMSMEMRKRILIPLAIENCKIPDHLSNLTRIEYYNDKVDWWTKLLDALNAADEVPTFDGGVPSISSQAFGYNPHYSNLDFLVEIQSKSSCLIAERIDKRYVPDALSKRGIQISLHEYETEKKYLNRLVLFRLHCCCYRRIFCISWIVFNFYTFWPIGFIYLNSQILSHGNTGVGVGLLLIPVFFLILFLLSIVIRIKDHLRTVLDKKQRETEHFTPDESLLNPDPDTSCLLAEISDGEHVSSTDCYIEIDDDFEKTHHIGDISS</sequence>
<dbReference type="SUPFAM" id="SSF52200">
    <property type="entry name" value="Toll/Interleukin receptor TIR domain"/>
    <property type="match status" value="1"/>
</dbReference>
<dbReference type="Proteomes" id="UP001217089">
    <property type="component" value="Unassembled WGS sequence"/>
</dbReference>
<keyword evidence="4 6" id="KW-1133">Transmembrane helix</keyword>
<keyword evidence="3" id="KW-0732">Signal</keyword>
<evidence type="ECO:0000259" key="7">
    <source>
        <dbReference type="PROSITE" id="PS50104"/>
    </source>
</evidence>
<feature type="transmembrane region" description="Helical" evidence="6">
    <location>
        <begin position="271"/>
        <end position="292"/>
    </location>
</feature>
<dbReference type="SMART" id="SM00255">
    <property type="entry name" value="TIR"/>
    <property type="match status" value="1"/>
</dbReference>
<dbReference type="InterPro" id="IPR035897">
    <property type="entry name" value="Toll_tir_struct_dom_sf"/>
</dbReference>
<evidence type="ECO:0000256" key="5">
    <source>
        <dbReference type="ARBA" id="ARBA00023136"/>
    </source>
</evidence>
<evidence type="ECO:0000256" key="1">
    <source>
        <dbReference type="ARBA" id="ARBA00004370"/>
    </source>
</evidence>
<dbReference type="Gene3D" id="3.40.50.10140">
    <property type="entry name" value="Toll/interleukin-1 receptor homology (TIR) domain"/>
    <property type="match status" value="1"/>
</dbReference>
<feature type="transmembrane region" description="Helical" evidence="6">
    <location>
        <begin position="304"/>
        <end position="325"/>
    </location>
</feature>
<dbReference type="Pfam" id="PF13676">
    <property type="entry name" value="TIR_2"/>
    <property type="match status" value="1"/>
</dbReference>